<reference evidence="1" key="1">
    <citation type="journal article" date="2023" name="Science">
        <title>Genome structures resolve the early diversification of teleost fishes.</title>
        <authorList>
            <person name="Parey E."/>
            <person name="Louis A."/>
            <person name="Montfort J."/>
            <person name="Bouchez O."/>
            <person name="Roques C."/>
            <person name="Iampietro C."/>
            <person name="Lluch J."/>
            <person name="Castinel A."/>
            <person name="Donnadieu C."/>
            <person name="Desvignes T."/>
            <person name="Floi Bucao C."/>
            <person name="Jouanno E."/>
            <person name="Wen M."/>
            <person name="Mejri S."/>
            <person name="Dirks R."/>
            <person name="Jansen H."/>
            <person name="Henkel C."/>
            <person name="Chen W.J."/>
            <person name="Zahm M."/>
            <person name="Cabau C."/>
            <person name="Klopp C."/>
            <person name="Thompson A.W."/>
            <person name="Robinson-Rechavi M."/>
            <person name="Braasch I."/>
            <person name="Lecointre G."/>
            <person name="Bobe J."/>
            <person name="Postlethwait J.H."/>
            <person name="Berthelot C."/>
            <person name="Roest Crollius H."/>
            <person name="Guiguen Y."/>
        </authorList>
    </citation>
    <scope>NUCLEOTIDE SEQUENCE</scope>
    <source>
        <strain evidence="1">WJC10195</strain>
    </source>
</reference>
<evidence type="ECO:0000313" key="2">
    <source>
        <dbReference type="Proteomes" id="UP001152622"/>
    </source>
</evidence>
<sequence>MVRKVFPALLPAPASLSASVPRACALTAGSESSRARWSSLRASGGCVRGAAARYCPSTPWRRCRAAPMGFIVPVRSERVTVKINNACRSSEPCDRGGVGWGLLQRAGSALCVRAAPRVGAVLRRWITPVTLAVSGRK</sequence>
<accession>A0A9Q1FPP0</accession>
<gene>
    <name evidence="1" type="ORF">SKAU_G00127270</name>
</gene>
<dbReference type="Proteomes" id="UP001152622">
    <property type="component" value="Chromosome 4"/>
</dbReference>
<dbReference type="EMBL" id="JAINUF010000004">
    <property type="protein sequence ID" value="KAJ8363896.1"/>
    <property type="molecule type" value="Genomic_DNA"/>
</dbReference>
<evidence type="ECO:0000313" key="1">
    <source>
        <dbReference type="EMBL" id="KAJ8363896.1"/>
    </source>
</evidence>
<keyword evidence="2" id="KW-1185">Reference proteome</keyword>
<dbReference type="AlphaFoldDB" id="A0A9Q1FPP0"/>
<organism evidence="1 2">
    <name type="scientific">Synaphobranchus kaupii</name>
    <name type="common">Kaup's arrowtooth eel</name>
    <dbReference type="NCBI Taxonomy" id="118154"/>
    <lineage>
        <taxon>Eukaryota</taxon>
        <taxon>Metazoa</taxon>
        <taxon>Chordata</taxon>
        <taxon>Craniata</taxon>
        <taxon>Vertebrata</taxon>
        <taxon>Euteleostomi</taxon>
        <taxon>Actinopterygii</taxon>
        <taxon>Neopterygii</taxon>
        <taxon>Teleostei</taxon>
        <taxon>Anguilliformes</taxon>
        <taxon>Synaphobranchidae</taxon>
        <taxon>Synaphobranchus</taxon>
    </lineage>
</organism>
<comment type="caution">
    <text evidence="1">The sequence shown here is derived from an EMBL/GenBank/DDBJ whole genome shotgun (WGS) entry which is preliminary data.</text>
</comment>
<protein>
    <submittedName>
        <fullName evidence="1">Uncharacterized protein</fullName>
    </submittedName>
</protein>
<name>A0A9Q1FPP0_SYNKA</name>
<proteinExistence type="predicted"/>